<dbReference type="Proteomes" id="UP000268084">
    <property type="component" value="Chromosome"/>
</dbReference>
<keyword evidence="2" id="KW-0012">Acyltransferase</keyword>
<reference evidence="5 6" key="1">
    <citation type="submission" date="2018-11" db="EMBL/GenBank/DDBJ databases">
        <authorList>
            <person name="Da X."/>
        </authorList>
    </citation>
    <scope>NUCLEOTIDE SEQUENCE [LARGE SCALE GENOMIC DNA]</scope>
    <source>
        <strain evidence="5 6">S14-144</strain>
    </source>
</reference>
<dbReference type="KEGG" id="nak:EH165_03170"/>
<dbReference type="PANTHER" id="PTHR43792:SF8">
    <property type="entry name" value="[RIBOSOMAL PROTEIN US5]-ALANINE N-ACETYLTRANSFERASE"/>
    <property type="match status" value="1"/>
</dbReference>
<evidence type="ECO:0000259" key="4">
    <source>
        <dbReference type="PROSITE" id="PS51186"/>
    </source>
</evidence>
<feature type="domain" description="N-acetyltransferase" evidence="4">
    <location>
        <begin position="29"/>
        <end position="195"/>
    </location>
</feature>
<accession>A0A3G8ZIX3</accession>
<dbReference type="GO" id="GO:0005737">
    <property type="term" value="C:cytoplasm"/>
    <property type="evidence" value="ECO:0007669"/>
    <property type="project" value="TreeGrafter"/>
</dbReference>
<dbReference type="PROSITE" id="PS51186">
    <property type="entry name" value="GNAT"/>
    <property type="match status" value="1"/>
</dbReference>
<dbReference type="InterPro" id="IPR051531">
    <property type="entry name" value="N-acetyltransferase"/>
</dbReference>
<dbReference type="Pfam" id="PF13302">
    <property type="entry name" value="Acetyltransf_3"/>
    <property type="match status" value="1"/>
</dbReference>
<keyword evidence="6" id="KW-1185">Reference proteome</keyword>
<dbReference type="PANTHER" id="PTHR43792">
    <property type="entry name" value="GNAT FAMILY, PUTATIVE (AFU_ORTHOLOGUE AFUA_3G00765)-RELATED-RELATED"/>
    <property type="match status" value="1"/>
</dbReference>
<dbReference type="SUPFAM" id="SSF55729">
    <property type="entry name" value="Acyl-CoA N-acyltransferases (Nat)"/>
    <property type="match status" value="1"/>
</dbReference>
<dbReference type="GO" id="GO:0008999">
    <property type="term" value="F:protein-N-terminal-alanine acetyltransferase activity"/>
    <property type="evidence" value="ECO:0007669"/>
    <property type="project" value="TreeGrafter"/>
</dbReference>
<gene>
    <name evidence="5" type="ORF">EH165_03170</name>
</gene>
<dbReference type="InterPro" id="IPR000182">
    <property type="entry name" value="GNAT_dom"/>
</dbReference>
<dbReference type="InterPro" id="IPR016181">
    <property type="entry name" value="Acyl_CoA_acyltransferase"/>
</dbReference>
<evidence type="ECO:0000313" key="5">
    <source>
        <dbReference type="EMBL" id="AZI57309.1"/>
    </source>
</evidence>
<reference evidence="5 6" key="2">
    <citation type="submission" date="2018-12" db="EMBL/GenBank/DDBJ databases">
        <title>Nakamurella antarcticus sp. nov., isolated from Antarctica South Shetland Islands soil.</title>
        <authorList>
            <person name="Peng F."/>
        </authorList>
    </citation>
    <scope>NUCLEOTIDE SEQUENCE [LARGE SCALE GENOMIC DNA]</scope>
    <source>
        <strain evidence="5 6">S14-144</strain>
    </source>
</reference>
<evidence type="ECO:0000256" key="1">
    <source>
        <dbReference type="ARBA" id="ARBA00022679"/>
    </source>
</evidence>
<sequence length="215" mass="23542">MSTFDRLFGTANPGWPAHLGSVSTPIGDVALRPLRRSDGQLWRAARTRDQSLIQRWDPSSVLTWQQRHTAGQWSIHRRMLTRGARLGSALPFAIIVDGHFCGQVTVGGIARGPLHSGWIGYWVDSEFAGHGVATAATALAAAHAFGAGGLHRLEATVAPANVASQKVLAHLGFRQEGLLQRYLDIDGAWMDHQLWAMTAEEVPQGLDSLLQQWRR</sequence>
<evidence type="ECO:0000256" key="3">
    <source>
        <dbReference type="ARBA" id="ARBA00038502"/>
    </source>
</evidence>
<proteinExistence type="inferred from homology"/>
<dbReference type="OrthoDB" id="5242221at2"/>
<dbReference type="AlphaFoldDB" id="A0A3G8ZIX3"/>
<protein>
    <submittedName>
        <fullName evidence="5">N-acetyltransferase</fullName>
    </submittedName>
</protein>
<dbReference type="EMBL" id="CP034170">
    <property type="protein sequence ID" value="AZI57309.1"/>
    <property type="molecule type" value="Genomic_DNA"/>
</dbReference>
<name>A0A3G8ZIX3_9ACTN</name>
<comment type="similarity">
    <text evidence="3">Belongs to the acetyltransferase family. RimJ subfamily.</text>
</comment>
<keyword evidence="1 5" id="KW-0808">Transferase</keyword>
<dbReference type="RefSeq" id="WP_124797994.1">
    <property type="nucleotide sequence ID" value="NZ_CP034170.1"/>
</dbReference>
<organism evidence="5 6">
    <name type="scientific">Nakamurella antarctica</name>
    <dbReference type="NCBI Taxonomy" id="1902245"/>
    <lineage>
        <taxon>Bacteria</taxon>
        <taxon>Bacillati</taxon>
        <taxon>Actinomycetota</taxon>
        <taxon>Actinomycetes</taxon>
        <taxon>Nakamurellales</taxon>
        <taxon>Nakamurellaceae</taxon>
        <taxon>Nakamurella</taxon>
    </lineage>
</organism>
<dbReference type="Gene3D" id="3.40.630.30">
    <property type="match status" value="1"/>
</dbReference>
<evidence type="ECO:0000256" key="2">
    <source>
        <dbReference type="ARBA" id="ARBA00023315"/>
    </source>
</evidence>
<evidence type="ECO:0000313" key="6">
    <source>
        <dbReference type="Proteomes" id="UP000268084"/>
    </source>
</evidence>